<accession>A0ACC2RMP1</accession>
<keyword evidence="2" id="KW-1185">Reference proteome</keyword>
<reference evidence="1" key="1">
    <citation type="submission" date="2022-04" db="EMBL/GenBank/DDBJ databases">
        <title>Genome of the entomopathogenic fungus Entomophthora muscae.</title>
        <authorList>
            <person name="Elya C."/>
            <person name="Lovett B.R."/>
            <person name="Lee E."/>
            <person name="Macias A.M."/>
            <person name="Hajek A.E."/>
            <person name="De Bivort B.L."/>
            <person name="Kasson M.T."/>
            <person name="De Fine Licht H.H."/>
            <person name="Stajich J.E."/>
        </authorList>
    </citation>
    <scope>NUCLEOTIDE SEQUENCE</scope>
    <source>
        <strain evidence="1">Berkeley</strain>
    </source>
</reference>
<proteinExistence type="predicted"/>
<organism evidence="1 2">
    <name type="scientific">Entomophthora muscae</name>
    <dbReference type="NCBI Taxonomy" id="34485"/>
    <lineage>
        <taxon>Eukaryota</taxon>
        <taxon>Fungi</taxon>
        <taxon>Fungi incertae sedis</taxon>
        <taxon>Zoopagomycota</taxon>
        <taxon>Entomophthoromycotina</taxon>
        <taxon>Entomophthoromycetes</taxon>
        <taxon>Entomophthorales</taxon>
        <taxon>Entomophthoraceae</taxon>
        <taxon>Entomophthora</taxon>
    </lineage>
</organism>
<gene>
    <name evidence="1" type="ORF">DSO57_1005357</name>
</gene>
<dbReference type="EMBL" id="QTSX02007114">
    <property type="protein sequence ID" value="KAJ9051354.1"/>
    <property type="molecule type" value="Genomic_DNA"/>
</dbReference>
<dbReference type="Proteomes" id="UP001165960">
    <property type="component" value="Unassembled WGS sequence"/>
</dbReference>
<evidence type="ECO:0000313" key="1">
    <source>
        <dbReference type="EMBL" id="KAJ9051354.1"/>
    </source>
</evidence>
<evidence type="ECO:0000313" key="2">
    <source>
        <dbReference type="Proteomes" id="UP001165960"/>
    </source>
</evidence>
<name>A0ACC2RMP1_9FUNG</name>
<sequence length="282" mass="31577">MYIGTHPPSRGSYPSYPNFPHPRHLPIYTYTLPSPKLLPKDPPSKPLLAATQMALNNGQGSFFFAEFAYYILRLFMPHRNTMSGGSLHQFCHSLIRSCCPTVSSLLPALAYLERVRAKNPKWISHQPQDQLFTVSMILASKYIDDMPLPNSHWAAISNSNPRQINSLEIELFDVSSYTINFDTNLYNAWCLRLDQFIVFKSNQQPLYYFPPSPTLVVSPENIHQAQCCCTACCSSVHQFSAPAPYYTAPAYPTGSIAYPMNAPSYPGLNPTRLVTPFGSAVA</sequence>
<protein>
    <submittedName>
        <fullName evidence="1">Uncharacterized protein</fullName>
    </submittedName>
</protein>
<comment type="caution">
    <text evidence="1">The sequence shown here is derived from an EMBL/GenBank/DDBJ whole genome shotgun (WGS) entry which is preliminary data.</text>
</comment>